<proteinExistence type="predicted"/>
<dbReference type="Proteomes" id="UP001589898">
    <property type="component" value="Unassembled WGS sequence"/>
</dbReference>
<keyword evidence="2" id="KW-1185">Reference proteome</keyword>
<evidence type="ECO:0000313" key="2">
    <source>
        <dbReference type="Proteomes" id="UP001589898"/>
    </source>
</evidence>
<accession>A0ABV6T2K8</accession>
<sequence length="77" mass="7974">MVEIKQIAAGFQVSGATYDEVFHSRFKATMAAHAVALGDATASGRPVAIVMPCDWGDTILVEPGPMPGTARRSNAAG</sequence>
<organism evidence="1 2">
    <name type="scientific">Luteimonas padinae</name>
    <dbReference type="NCBI Taxonomy" id="1714359"/>
    <lineage>
        <taxon>Bacteria</taxon>
        <taxon>Pseudomonadati</taxon>
        <taxon>Pseudomonadota</taxon>
        <taxon>Gammaproteobacteria</taxon>
        <taxon>Lysobacterales</taxon>
        <taxon>Lysobacteraceae</taxon>
        <taxon>Luteimonas</taxon>
    </lineage>
</organism>
<gene>
    <name evidence="1" type="ORF">ACFFFU_13240</name>
</gene>
<comment type="caution">
    <text evidence="1">The sequence shown here is derived from an EMBL/GenBank/DDBJ whole genome shotgun (WGS) entry which is preliminary data.</text>
</comment>
<protein>
    <submittedName>
        <fullName evidence="1">Uncharacterized protein</fullName>
    </submittedName>
</protein>
<name>A0ABV6T2K8_9GAMM</name>
<dbReference type="RefSeq" id="WP_189494822.1">
    <property type="nucleotide sequence ID" value="NZ_BMZT01000002.1"/>
</dbReference>
<evidence type="ECO:0000313" key="1">
    <source>
        <dbReference type="EMBL" id="MFC0718696.1"/>
    </source>
</evidence>
<dbReference type="EMBL" id="JBHLTF010000033">
    <property type="protein sequence ID" value="MFC0718696.1"/>
    <property type="molecule type" value="Genomic_DNA"/>
</dbReference>
<reference evidence="1 2" key="1">
    <citation type="submission" date="2024-09" db="EMBL/GenBank/DDBJ databases">
        <authorList>
            <person name="Sun Q."/>
            <person name="Mori K."/>
        </authorList>
    </citation>
    <scope>NUCLEOTIDE SEQUENCE [LARGE SCALE GENOMIC DNA]</scope>
    <source>
        <strain evidence="1 2">KCTC 52403</strain>
    </source>
</reference>